<protein>
    <submittedName>
        <fullName evidence="1">Uncharacterized protein</fullName>
    </submittedName>
</protein>
<evidence type="ECO:0000313" key="2">
    <source>
        <dbReference type="Proteomes" id="UP001056120"/>
    </source>
</evidence>
<sequence length="253" mass="28706">MHTSFLKKLIFCYYTSSPNCFLNPKSVDDSRSSESYFCFDFGFRIQDLHIKSRREEIMDTIIDSSCYSSCDDGNSRNSIRVEEKIEKEWVVCDSEKDEDPMKVSEEVDFGYVDGELESEGVIRDSERVGVVGARQVFDEMPERTKLNDDGVDLVKSDEVEHESFAIDDGEMKLDEEDEVVDDDWQGIETTEFEKSFEAAVAFVDSKGSADRVNLIGIEVKVAIEGSCFEPQPMAINVSTSANWTNNDMKIYLG</sequence>
<reference evidence="2" key="1">
    <citation type="journal article" date="2022" name="Mol. Ecol. Resour.">
        <title>The genomes of chicory, endive, great burdock and yacon provide insights into Asteraceae palaeo-polyploidization history and plant inulin production.</title>
        <authorList>
            <person name="Fan W."/>
            <person name="Wang S."/>
            <person name="Wang H."/>
            <person name="Wang A."/>
            <person name="Jiang F."/>
            <person name="Liu H."/>
            <person name="Zhao H."/>
            <person name="Xu D."/>
            <person name="Zhang Y."/>
        </authorList>
    </citation>
    <scope>NUCLEOTIDE SEQUENCE [LARGE SCALE GENOMIC DNA]</scope>
    <source>
        <strain evidence="2">cv. Yunnan</strain>
    </source>
</reference>
<organism evidence="1 2">
    <name type="scientific">Smallanthus sonchifolius</name>
    <dbReference type="NCBI Taxonomy" id="185202"/>
    <lineage>
        <taxon>Eukaryota</taxon>
        <taxon>Viridiplantae</taxon>
        <taxon>Streptophyta</taxon>
        <taxon>Embryophyta</taxon>
        <taxon>Tracheophyta</taxon>
        <taxon>Spermatophyta</taxon>
        <taxon>Magnoliopsida</taxon>
        <taxon>eudicotyledons</taxon>
        <taxon>Gunneridae</taxon>
        <taxon>Pentapetalae</taxon>
        <taxon>asterids</taxon>
        <taxon>campanulids</taxon>
        <taxon>Asterales</taxon>
        <taxon>Asteraceae</taxon>
        <taxon>Asteroideae</taxon>
        <taxon>Heliantheae alliance</taxon>
        <taxon>Millerieae</taxon>
        <taxon>Smallanthus</taxon>
    </lineage>
</organism>
<keyword evidence="2" id="KW-1185">Reference proteome</keyword>
<evidence type="ECO:0000313" key="1">
    <source>
        <dbReference type="EMBL" id="KAI3815366.1"/>
    </source>
</evidence>
<proteinExistence type="predicted"/>
<reference evidence="1 2" key="2">
    <citation type="journal article" date="2022" name="Mol. Ecol. Resour.">
        <title>The genomes of chicory, endive, great burdock and yacon provide insights into Asteraceae paleo-polyploidization history and plant inulin production.</title>
        <authorList>
            <person name="Fan W."/>
            <person name="Wang S."/>
            <person name="Wang H."/>
            <person name="Wang A."/>
            <person name="Jiang F."/>
            <person name="Liu H."/>
            <person name="Zhao H."/>
            <person name="Xu D."/>
            <person name="Zhang Y."/>
        </authorList>
    </citation>
    <scope>NUCLEOTIDE SEQUENCE [LARGE SCALE GENOMIC DNA]</scope>
    <source>
        <strain evidence="2">cv. Yunnan</strain>
        <tissue evidence="1">Leaves</tissue>
    </source>
</reference>
<dbReference type="EMBL" id="CM042022">
    <property type="protein sequence ID" value="KAI3815366.1"/>
    <property type="molecule type" value="Genomic_DNA"/>
</dbReference>
<gene>
    <name evidence="1" type="ORF">L1987_15032</name>
</gene>
<accession>A0ACB9J6L5</accession>
<comment type="caution">
    <text evidence="1">The sequence shown here is derived from an EMBL/GenBank/DDBJ whole genome shotgun (WGS) entry which is preliminary data.</text>
</comment>
<name>A0ACB9J6L5_9ASTR</name>
<dbReference type="Proteomes" id="UP001056120">
    <property type="component" value="Linkage Group LG05"/>
</dbReference>